<feature type="region of interest" description="Disordered" evidence="1">
    <location>
        <begin position="111"/>
        <end position="142"/>
    </location>
</feature>
<comment type="caution">
    <text evidence="2">The sequence shown here is derived from an EMBL/GenBank/DDBJ whole genome shotgun (WGS) entry which is preliminary data.</text>
</comment>
<feature type="region of interest" description="Disordered" evidence="1">
    <location>
        <begin position="1"/>
        <end position="91"/>
    </location>
</feature>
<evidence type="ECO:0000313" key="3">
    <source>
        <dbReference type="Proteomes" id="UP000230750"/>
    </source>
</evidence>
<dbReference type="Proteomes" id="UP000230750">
    <property type="component" value="Unassembled WGS sequence"/>
</dbReference>
<dbReference type="AlphaFoldDB" id="A0A2G8JM75"/>
<reference evidence="2 3" key="1">
    <citation type="journal article" date="2017" name="PLoS Biol.">
        <title>The sea cucumber genome provides insights into morphological evolution and visceral regeneration.</title>
        <authorList>
            <person name="Zhang X."/>
            <person name="Sun L."/>
            <person name="Yuan J."/>
            <person name="Sun Y."/>
            <person name="Gao Y."/>
            <person name="Zhang L."/>
            <person name="Li S."/>
            <person name="Dai H."/>
            <person name="Hamel J.F."/>
            <person name="Liu C."/>
            <person name="Yu Y."/>
            <person name="Liu S."/>
            <person name="Lin W."/>
            <person name="Guo K."/>
            <person name="Jin S."/>
            <person name="Xu P."/>
            <person name="Storey K.B."/>
            <person name="Huan P."/>
            <person name="Zhang T."/>
            <person name="Zhou Y."/>
            <person name="Zhang J."/>
            <person name="Lin C."/>
            <person name="Li X."/>
            <person name="Xing L."/>
            <person name="Huo D."/>
            <person name="Sun M."/>
            <person name="Wang L."/>
            <person name="Mercier A."/>
            <person name="Li F."/>
            <person name="Yang H."/>
            <person name="Xiang J."/>
        </authorList>
    </citation>
    <scope>NUCLEOTIDE SEQUENCE [LARGE SCALE GENOMIC DNA]</scope>
    <source>
        <strain evidence="2">Shaxun</strain>
        <tissue evidence="2">Muscle</tissue>
    </source>
</reference>
<protein>
    <submittedName>
        <fullName evidence="2">Uncharacterized protein</fullName>
    </submittedName>
</protein>
<dbReference type="OrthoDB" id="6091153at2759"/>
<gene>
    <name evidence="2" type="ORF">BSL78_26355</name>
</gene>
<dbReference type="EMBL" id="MRZV01001613">
    <property type="protein sequence ID" value="PIK36809.1"/>
    <property type="molecule type" value="Genomic_DNA"/>
</dbReference>
<keyword evidence="3" id="KW-1185">Reference proteome</keyword>
<feature type="compositionally biased region" description="Polar residues" evidence="1">
    <location>
        <begin position="54"/>
        <end position="64"/>
    </location>
</feature>
<name>A0A2G8JM75_STIJA</name>
<evidence type="ECO:0000256" key="1">
    <source>
        <dbReference type="SAM" id="MobiDB-lite"/>
    </source>
</evidence>
<feature type="compositionally biased region" description="Basic and acidic residues" evidence="1">
    <location>
        <begin position="65"/>
        <end position="82"/>
    </location>
</feature>
<accession>A0A2G8JM75</accession>
<evidence type="ECO:0000313" key="2">
    <source>
        <dbReference type="EMBL" id="PIK36809.1"/>
    </source>
</evidence>
<sequence length="238" mass="27559">MSRESFSRPATVVPGYRTDTAQLQPSTEERPLLTGLLPSDTQGNHAGRADYEVLSSTGSDNSWRSTDHYVQHRTREQTRETQADVPGLPQTLNSSGLNPFLGLNEARVVHPSRDHDQFERRNWQSRDPERNHQDECAREPSNPFSAEWGKWRVEKRVPFENDSRPKFEQRPHVLPSQFDGLSNWDDYMVQFELISELNNWSDDKKSLYLAASLKGQARAILNDLDHRRRRDYRELTAA</sequence>
<feature type="compositionally biased region" description="Basic and acidic residues" evidence="1">
    <location>
        <begin position="111"/>
        <end position="138"/>
    </location>
</feature>
<proteinExistence type="predicted"/>
<organism evidence="2 3">
    <name type="scientific">Stichopus japonicus</name>
    <name type="common">Sea cucumber</name>
    <dbReference type="NCBI Taxonomy" id="307972"/>
    <lineage>
        <taxon>Eukaryota</taxon>
        <taxon>Metazoa</taxon>
        <taxon>Echinodermata</taxon>
        <taxon>Eleutherozoa</taxon>
        <taxon>Echinozoa</taxon>
        <taxon>Holothuroidea</taxon>
        <taxon>Aspidochirotacea</taxon>
        <taxon>Aspidochirotida</taxon>
        <taxon>Stichopodidae</taxon>
        <taxon>Apostichopus</taxon>
    </lineage>
</organism>